<dbReference type="EMBL" id="CP104778">
    <property type="protein sequence ID" value="WPC21962.1"/>
    <property type="molecule type" value="Genomic_DNA"/>
</dbReference>
<organism evidence="2 3">
    <name type="scientific">Pediococcus inopinatus</name>
    <dbReference type="NCBI Taxonomy" id="114090"/>
    <lineage>
        <taxon>Bacteria</taxon>
        <taxon>Bacillati</taxon>
        <taxon>Bacillota</taxon>
        <taxon>Bacilli</taxon>
        <taxon>Lactobacillales</taxon>
        <taxon>Lactobacillaceae</taxon>
        <taxon>Pediococcus</taxon>
    </lineage>
</organism>
<keyword evidence="1" id="KW-1133">Transmembrane helix</keyword>
<feature type="transmembrane region" description="Helical" evidence="1">
    <location>
        <begin position="5"/>
        <end position="23"/>
    </location>
</feature>
<keyword evidence="1" id="KW-0812">Transmembrane</keyword>
<sequence length="64" mass="7179">MITRILIGTVSILIGLFQFYNVYTSWKTLRVKMTAGTSVFMPFALWYSIFFGLLLIGLGVAALL</sequence>
<feature type="transmembrane region" description="Helical" evidence="1">
    <location>
        <begin position="43"/>
        <end position="63"/>
    </location>
</feature>
<accession>A0ABZ0Q754</accession>
<protein>
    <recommendedName>
        <fullName evidence="4">Immunity protein</fullName>
    </recommendedName>
</protein>
<proteinExistence type="predicted"/>
<gene>
    <name evidence="2" type="ORF">N6G96_01740</name>
</gene>
<dbReference type="Proteomes" id="UP001302696">
    <property type="component" value="Chromosome"/>
</dbReference>
<evidence type="ECO:0000313" key="2">
    <source>
        <dbReference type="EMBL" id="WPC21962.1"/>
    </source>
</evidence>
<keyword evidence="1" id="KW-0472">Membrane</keyword>
<name>A0ABZ0Q754_9LACO</name>
<reference evidence="3" key="1">
    <citation type="submission" date="2024-06" db="EMBL/GenBank/DDBJ databases">
        <authorList>
            <person name="Chang H.C."/>
            <person name="Mun S.Y."/>
        </authorList>
    </citation>
    <scope>NUCLEOTIDE SEQUENCE [LARGE SCALE GENOMIC DNA]</scope>
    <source>
        <strain evidence="3">KT1</strain>
    </source>
</reference>
<evidence type="ECO:0000256" key="1">
    <source>
        <dbReference type="SAM" id="Phobius"/>
    </source>
</evidence>
<evidence type="ECO:0000313" key="3">
    <source>
        <dbReference type="Proteomes" id="UP001302696"/>
    </source>
</evidence>
<dbReference type="RefSeq" id="WP_057774243.1">
    <property type="nucleotide sequence ID" value="NZ_BBIM01000008.1"/>
</dbReference>
<evidence type="ECO:0008006" key="4">
    <source>
        <dbReference type="Google" id="ProtNLM"/>
    </source>
</evidence>
<keyword evidence="3" id="KW-1185">Reference proteome</keyword>